<dbReference type="RefSeq" id="WP_155671475.1">
    <property type="nucleotide sequence ID" value="NZ_WOCA01000024.1"/>
</dbReference>
<dbReference type="EMBL" id="WOCA01000024">
    <property type="protein sequence ID" value="MUK90562.1"/>
    <property type="molecule type" value="Genomic_DNA"/>
</dbReference>
<evidence type="ECO:0000313" key="3">
    <source>
        <dbReference type="Proteomes" id="UP000469125"/>
    </source>
</evidence>
<feature type="compositionally biased region" description="Basic and acidic residues" evidence="1">
    <location>
        <begin position="101"/>
        <end position="110"/>
    </location>
</feature>
<dbReference type="InterPro" id="IPR025439">
    <property type="entry name" value="Spore_coat_CotO"/>
</dbReference>
<proteinExistence type="predicted"/>
<comment type="caution">
    <text evidence="2">The sequence shown here is derived from an EMBL/GenBank/DDBJ whole genome shotgun (WGS) entry which is preliminary data.</text>
</comment>
<name>A0A6N8FLP5_9BACI</name>
<feature type="compositionally biased region" description="Acidic residues" evidence="1">
    <location>
        <begin position="89"/>
        <end position="100"/>
    </location>
</feature>
<dbReference type="Pfam" id="PF14153">
    <property type="entry name" value="Spore_coat_CotO"/>
    <property type="match status" value="1"/>
</dbReference>
<evidence type="ECO:0000313" key="2">
    <source>
        <dbReference type="EMBL" id="MUK90562.1"/>
    </source>
</evidence>
<organism evidence="2 3">
    <name type="scientific">Ornithinibacillus caprae</name>
    <dbReference type="NCBI Taxonomy" id="2678566"/>
    <lineage>
        <taxon>Bacteria</taxon>
        <taxon>Bacillati</taxon>
        <taxon>Bacillota</taxon>
        <taxon>Bacilli</taxon>
        <taxon>Bacillales</taxon>
        <taxon>Bacillaceae</taxon>
        <taxon>Ornithinibacillus</taxon>
    </lineage>
</organism>
<protein>
    <recommendedName>
        <fullName evidence="4">Spore coat protein CotO</fullName>
    </recommendedName>
</protein>
<feature type="region of interest" description="Disordered" evidence="1">
    <location>
        <begin position="1"/>
        <end position="110"/>
    </location>
</feature>
<feature type="compositionally biased region" description="Basic and acidic residues" evidence="1">
    <location>
        <begin position="35"/>
        <end position="53"/>
    </location>
</feature>
<accession>A0A6N8FLP5</accession>
<gene>
    <name evidence="2" type="ORF">GMD78_19585</name>
</gene>
<evidence type="ECO:0008006" key="4">
    <source>
        <dbReference type="Google" id="ProtNLM"/>
    </source>
</evidence>
<keyword evidence="3" id="KW-1185">Reference proteome</keyword>
<evidence type="ECO:0000256" key="1">
    <source>
        <dbReference type="SAM" id="MobiDB-lite"/>
    </source>
</evidence>
<reference evidence="2 3" key="1">
    <citation type="submission" date="2019-11" db="EMBL/GenBank/DDBJ databases">
        <authorList>
            <person name="Li X."/>
        </authorList>
    </citation>
    <scope>NUCLEOTIDE SEQUENCE [LARGE SCALE GENOMIC DNA]</scope>
    <source>
        <strain evidence="2 3">L9</strain>
    </source>
</reference>
<dbReference type="AlphaFoldDB" id="A0A6N8FLP5"/>
<dbReference type="Proteomes" id="UP000469125">
    <property type="component" value="Unassembled WGS sequence"/>
</dbReference>
<sequence length="180" mass="21124">MGKRKIANDPLMYIHQPRLKRSGAKMQHQYSSTNKKSEKNTSAKAEENNEQQKKTIPKRPSGNRFTQQLQEQKPNTIKKPIKAKKNEPTEEENESSEEQMENAREERRKFKDMTLREKVEYFARTPKHLPKLKCEIKTSERSYRGVVLEIKKDDTVLMLAGRKSVSIVFDDIQEVRMLGF</sequence>
<feature type="compositionally biased region" description="Polar residues" evidence="1">
    <location>
        <begin position="63"/>
        <end position="75"/>
    </location>
</feature>